<dbReference type="AlphaFoldDB" id="A0A1Q9DLB4"/>
<sequence length="83" mass="9029">MLKAYLREERYRVKAGTTMGQGQGVVGSGGTGGLQNLIRAYQVRGHEAANLDPLGLHGWRKWSEKVKDLIDLAGLAIEGQSHI</sequence>
<protein>
    <submittedName>
        <fullName evidence="1">Uncharacterized protein</fullName>
    </submittedName>
</protein>
<dbReference type="Gene3D" id="1.10.287.1150">
    <property type="entry name" value="TPP helical domain"/>
    <property type="match status" value="1"/>
</dbReference>
<proteinExistence type="predicted"/>
<dbReference type="EMBL" id="LSRX01000484">
    <property type="protein sequence ID" value="OLP95962.1"/>
    <property type="molecule type" value="Genomic_DNA"/>
</dbReference>
<keyword evidence="2" id="KW-1185">Reference proteome</keyword>
<comment type="caution">
    <text evidence="1">The sequence shown here is derived from an EMBL/GenBank/DDBJ whole genome shotgun (WGS) entry which is preliminary data.</text>
</comment>
<reference evidence="1 2" key="1">
    <citation type="submission" date="2016-02" db="EMBL/GenBank/DDBJ databases">
        <title>Genome analysis of coral dinoflagellate symbionts highlights evolutionary adaptations to a symbiotic lifestyle.</title>
        <authorList>
            <person name="Aranda M."/>
            <person name="Li Y."/>
            <person name="Liew Y.J."/>
            <person name="Baumgarten S."/>
            <person name="Simakov O."/>
            <person name="Wilson M."/>
            <person name="Piel J."/>
            <person name="Ashoor H."/>
            <person name="Bougouffa S."/>
            <person name="Bajic V.B."/>
            <person name="Ryu T."/>
            <person name="Ravasi T."/>
            <person name="Bayer T."/>
            <person name="Micklem G."/>
            <person name="Kim H."/>
            <person name="Bhak J."/>
            <person name="Lajeunesse T.C."/>
            <person name="Voolstra C.R."/>
        </authorList>
    </citation>
    <scope>NUCLEOTIDE SEQUENCE [LARGE SCALE GENOMIC DNA]</scope>
    <source>
        <strain evidence="1 2">CCMP2467</strain>
    </source>
</reference>
<evidence type="ECO:0000313" key="2">
    <source>
        <dbReference type="Proteomes" id="UP000186817"/>
    </source>
</evidence>
<gene>
    <name evidence="1" type="ORF">AK812_SmicGene21857</name>
</gene>
<evidence type="ECO:0000313" key="1">
    <source>
        <dbReference type="EMBL" id="OLP95962.1"/>
    </source>
</evidence>
<dbReference type="Proteomes" id="UP000186817">
    <property type="component" value="Unassembled WGS sequence"/>
</dbReference>
<accession>A0A1Q9DLB4</accession>
<name>A0A1Q9DLB4_SYMMI</name>
<dbReference type="OrthoDB" id="413077at2759"/>
<organism evidence="1 2">
    <name type="scientific">Symbiodinium microadriaticum</name>
    <name type="common">Dinoflagellate</name>
    <name type="synonym">Zooxanthella microadriatica</name>
    <dbReference type="NCBI Taxonomy" id="2951"/>
    <lineage>
        <taxon>Eukaryota</taxon>
        <taxon>Sar</taxon>
        <taxon>Alveolata</taxon>
        <taxon>Dinophyceae</taxon>
        <taxon>Suessiales</taxon>
        <taxon>Symbiodiniaceae</taxon>
        <taxon>Symbiodinium</taxon>
    </lineage>
</organism>